<organism evidence="1">
    <name type="scientific">Leptolyngbya sp. NK1-12</name>
    <dbReference type="NCBI Taxonomy" id="2547451"/>
    <lineage>
        <taxon>Bacteria</taxon>
        <taxon>Bacillati</taxon>
        <taxon>Cyanobacteriota</taxon>
        <taxon>Cyanophyceae</taxon>
        <taxon>Leptolyngbyales</taxon>
        <taxon>Leptolyngbyaceae</taxon>
        <taxon>Leptolyngbya group</taxon>
        <taxon>Leptolyngbya</taxon>
    </lineage>
</organism>
<dbReference type="InterPro" id="IPR012427">
    <property type="entry name" value="DUF1622"/>
</dbReference>
<protein>
    <submittedName>
        <fullName evidence="1">DUF1622 domain-containing protein</fullName>
    </submittedName>
</protein>
<accession>A0AA96WJK5</accession>
<dbReference type="AlphaFoldDB" id="A0AA96WJK5"/>
<gene>
    <name evidence="1" type="ORF">HJG54_11525</name>
</gene>
<dbReference type="EMBL" id="CP053586">
    <property type="protein sequence ID" value="WNZ23421.1"/>
    <property type="molecule type" value="Genomic_DNA"/>
</dbReference>
<proteinExistence type="predicted"/>
<sequence length="29" mass="3280">MALAKLGAIALIRTFLNYFLGKELKNLRT</sequence>
<name>A0AA96WJK5_9CYAN</name>
<dbReference type="Pfam" id="PF07784">
    <property type="entry name" value="DUF1622"/>
    <property type="match status" value="1"/>
</dbReference>
<dbReference type="RefSeq" id="WP_420717365.1">
    <property type="nucleotide sequence ID" value="NZ_CP053586.1"/>
</dbReference>
<evidence type="ECO:0000313" key="1">
    <source>
        <dbReference type="EMBL" id="WNZ23421.1"/>
    </source>
</evidence>
<reference evidence="1" key="1">
    <citation type="submission" date="2020-05" db="EMBL/GenBank/DDBJ databases">
        <authorList>
            <person name="Zhu T."/>
            <person name="Keshari N."/>
            <person name="Lu X."/>
        </authorList>
    </citation>
    <scope>NUCLEOTIDE SEQUENCE</scope>
    <source>
        <strain evidence="1">NK1-12</strain>
    </source>
</reference>